<sequence length="163" mass="17849">MAQAEICACDLMQQVLVIQLPRGDRGEADLAAYRDYVVESLSQGVLVLGSGTTWAVETVPSLGGVQIQRDPGILRAHSVPEPKPEPKPARPNPWREKKETLERLQQYRQVGGLGCLEAVAIQCGGDLTADKLRGVLTGAEKLPIEQWRLIRRALDQLEEGGDE</sequence>
<accession>A0A8S5LHJ0</accession>
<feature type="region of interest" description="Disordered" evidence="1">
    <location>
        <begin position="76"/>
        <end position="95"/>
    </location>
</feature>
<dbReference type="EMBL" id="BK014719">
    <property type="protein sequence ID" value="DAD69367.1"/>
    <property type="molecule type" value="Genomic_DNA"/>
</dbReference>
<feature type="compositionally biased region" description="Basic and acidic residues" evidence="1">
    <location>
        <begin position="78"/>
        <end position="95"/>
    </location>
</feature>
<reference evidence="2" key="1">
    <citation type="journal article" date="2021" name="Proc. Natl. Acad. Sci. U.S.A.">
        <title>A Catalog of Tens of Thousands of Viruses from Human Metagenomes Reveals Hidden Associations with Chronic Diseases.</title>
        <authorList>
            <person name="Tisza M.J."/>
            <person name="Buck C.B."/>
        </authorList>
    </citation>
    <scope>NUCLEOTIDE SEQUENCE</scope>
    <source>
        <strain evidence="2">CtxS04</strain>
    </source>
</reference>
<name>A0A8S5LHJ0_9CAUD</name>
<evidence type="ECO:0000256" key="1">
    <source>
        <dbReference type="SAM" id="MobiDB-lite"/>
    </source>
</evidence>
<organism evidence="2">
    <name type="scientific">Siphoviridae sp. ctxS04</name>
    <dbReference type="NCBI Taxonomy" id="2823610"/>
    <lineage>
        <taxon>Viruses</taxon>
        <taxon>Duplodnaviria</taxon>
        <taxon>Heunggongvirae</taxon>
        <taxon>Uroviricota</taxon>
        <taxon>Caudoviricetes</taxon>
    </lineage>
</organism>
<proteinExistence type="predicted"/>
<protein>
    <submittedName>
        <fullName evidence="2">Uncharacterized protein</fullName>
    </submittedName>
</protein>
<evidence type="ECO:0000313" key="2">
    <source>
        <dbReference type="EMBL" id="DAD69367.1"/>
    </source>
</evidence>